<feature type="signal peptide" evidence="3">
    <location>
        <begin position="1"/>
        <end position="25"/>
    </location>
</feature>
<dbReference type="GO" id="GO:0016829">
    <property type="term" value="F:lyase activity"/>
    <property type="evidence" value="ECO:0007669"/>
    <property type="project" value="UniProtKB-KW"/>
</dbReference>
<dbReference type="EMBL" id="JANUGU010000001">
    <property type="protein sequence ID" value="MCS0657823.1"/>
    <property type="molecule type" value="Genomic_DNA"/>
</dbReference>
<keyword evidence="1 3" id="KW-0732">Signal</keyword>
<dbReference type="InterPro" id="IPR008397">
    <property type="entry name" value="Alginate_lyase_dom"/>
</dbReference>
<comment type="caution">
    <text evidence="5">The sequence shown here is derived from an EMBL/GenBank/DDBJ whole genome shotgun (WGS) entry which is preliminary data.</text>
</comment>
<dbReference type="RefSeq" id="WP_258810965.1">
    <property type="nucleotide sequence ID" value="NZ_JANUGU010000001.1"/>
</dbReference>
<evidence type="ECO:0000256" key="2">
    <source>
        <dbReference type="ARBA" id="ARBA00023239"/>
    </source>
</evidence>
<dbReference type="Pfam" id="PF05426">
    <property type="entry name" value="Alginate_lyase"/>
    <property type="match status" value="1"/>
</dbReference>
<evidence type="ECO:0000256" key="1">
    <source>
        <dbReference type="ARBA" id="ARBA00022729"/>
    </source>
</evidence>
<organism evidence="5 6">
    <name type="scientific">Massilia terrae</name>
    <dbReference type="NCBI Taxonomy" id="1811224"/>
    <lineage>
        <taxon>Bacteria</taxon>
        <taxon>Pseudomonadati</taxon>
        <taxon>Pseudomonadota</taxon>
        <taxon>Betaproteobacteria</taxon>
        <taxon>Burkholderiales</taxon>
        <taxon>Oxalobacteraceae</taxon>
        <taxon>Telluria group</taxon>
        <taxon>Massilia</taxon>
    </lineage>
</organism>
<keyword evidence="2 5" id="KW-0456">Lyase</keyword>
<gene>
    <name evidence="5" type="ORF">NX778_07070</name>
</gene>
<dbReference type="InterPro" id="IPR008929">
    <property type="entry name" value="Chondroitin_lyas"/>
</dbReference>
<accession>A0ABT2CV17</accession>
<dbReference type="Proteomes" id="UP001204621">
    <property type="component" value="Unassembled WGS sequence"/>
</dbReference>
<dbReference type="SUPFAM" id="SSF48230">
    <property type="entry name" value="Chondroitin AC/alginate lyase"/>
    <property type="match status" value="1"/>
</dbReference>
<evidence type="ECO:0000313" key="5">
    <source>
        <dbReference type="EMBL" id="MCS0657823.1"/>
    </source>
</evidence>
<name>A0ABT2CV17_9BURK</name>
<reference evidence="5 6" key="1">
    <citation type="submission" date="2022-08" db="EMBL/GenBank/DDBJ databases">
        <title>Reclassification of Massilia species as members of the genera Telluria, Duganella, Pseudoduganella, Mokoshia gen. nov. and Zemynaea gen. nov. using orthogonal and non-orthogonal genome-based approaches.</title>
        <authorList>
            <person name="Bowman J.P."/>
        </authorList>
    </citation>
    <scope>NUCLEOTIDE SEQUENCE [LARGE SCALE GENOMIC DNA]</scope>
    <source>
        <strain evidence="5 6">JCM 31606</strain>
    </source>
</reference>
<sequence>MIVSLLRPAVLAACLGACLAGPALAAAPSQFFTYDPAGLELAKQKVAARDPLYLPSYDNLLRDANAALTHKRYSVVDKSLAPASGDKHDFFSFGPYWWPDPSKKDGLPYIRKDGLHNPASSTDATDASRLGHFTHDVQALALAWYFTGEKKYADKAAELARAWFLAPETRMKPNLDYGQAIPGRVNGRGIGIITSRNLIDVMDSLALIQPAGALSDAENDGVRAWYRDYLSWLLNSRNGFEESNAHNNHGTWYSAQVVAYALYTKQPAIAKRELEITKIRRIAGQIDREGKLVAELERTRPSGYINFALEAFGDLGRYGELVGEPVWEHGQDSHNIEQGYRFVARYVNGEKWPYPEIDPKEGSADGVNRHAMHNMLAAARAYKDEPLFKEKARWLLQRYPGQLSALLYPLQD</sequence>
<evidence type="ECO:0000256" key="3">
    <source>
        <dbReference type="SAM" id="SignalP"/>
    </source>
</evidence>
<feature type="domain" description="Alginate lyase" evidence="4">
    <location>
        <begin position="76"/>
        <end position="351"/>
    </location>
</feature>
<evidence type="ECO:0000259" key="4">
    <source>
        <dbReference type="Pfam" id="PF05426"/>
    </source>
</evidence>
<protein>
    <submittedName>
        <fullName evidence="5">Alginate lyase family protein</fullName>
    </submittedName>
</protein>
<proteinExistence type="predicted"/>
<feature type="chain" id="PRO_5045602758" evidence="3">
    <location>
        <begin position="26"/>
        <end position="412"/>
    </location>
</feature>
<evidence type="ECO:0000313" key="6">
    <source>
        <dbReference type="Proteomes" id="UP001204621"/>
    </source>
</evidence>
<dbReference type="Gene3D" id="1.50.10.100">
    <property type="entry name" value="Chondroitin AC/alginate lyase"/>
    <property type="match status" value="1"/>
</dbReference>
<keyword evidence="6" id="KW-1185">Reference proteome</keyword>